<feature type="domain" description="CBS" evidence="3">
    <location>
        <begin position="93"/>
        <end position="150"/>
    </location>
</feature>
<evidence type="ECO:0000259" key="3">
    <source>
        <dbReference type="PROSITE" id="PS51371"/>
    </source>
</evidence>
<proteinExistence type="predicted"/>
<sequence length="155" mass="17252">MLVKEVMTTEMITAKPYDQTRSVAAAICTRKISGVPVVDDEGRLVGLVSEKDILNCLLPSYSDFLADPVRCKDFESMELAYHDVLTRDVSELMTSRLYTVGPEDPIMLAASRMALHGFRRIPVVDPENRLIGIVSLGDVHKAIFQRELGMPQNEA</sequence>
<dbReference type="SUPFAM" id="SSF54631">
    <property type="entry name" value="CBS-domain pair"/>
    <property type="match status" value="1"/>
</dbReference>
<accession>A0A1Y2K2R2</accession>
<dbReference type="PROSITE" id="PS51371">
    <property type="entry name" value="CBS"/>
    <property type="match status" value="2"/>
</dbReference>
<dbReference type="CDD" id="cd04586">
    <property type="entry name" value="CBS_pair_BON_assoc"/>
    <property type="match status" value="1"/>
</dbReference>
<evidence type="ECO:0000313" key="5">
    <source>
        <dbReference type="Proteomes" id="UP000194003"/>
    </source>
</evidence>
<dbReference type="InterPro" id="IPR051257">
    <property type="entry name" value="Diverse_CBS-Domain"/>
</dbReference>
<evidence type="ECO:0000256" key="2">
    <source>
        <dbReference type="PROSITE-ProRule" id="PRU00703"/>
    </source>
</evidence>
<comment type="caution">
    <text evidence="4">The sequence shown here is derived from an EMBL/GenBank/DDBJ whole genome shotgun (WGS) entry which is preliminary data.</text>
</comment>
<dbReference type="STRING" id="1434232.MAIT1_02457"/>
<dbReference type="OrthoDB" id="9783590at2"/>
<dbReference type="Pfam" id="PF00571">
    <property type="entry name" value="CBS"/>
    <property type="match status" value="2"/>
</dbReference>
<name>A0A1Y2K2R2_9PROT</name>
<feature type="domain" description="CBS" evidence="3">
    <location>
        <begin position="7"/>
        <end position="64"/>
    </location>
</feature>
<dbReference type="SMART" id="SM00116">
    <property type="entry name" value="CBS"/>
    <property type="match status" value="2"/>
</dbReference>
<dbReference type="AlphaFoldDB" id="A0A1Y2K2R2"/>
<evidence type="ECO:0000256" key="1">
    <source>
        <dbReference type="ARBA" id="ARBA00023122"/>
    </source>
</evidence>
<dbReference type="Proteomes" id="UP000194003">
    <property type="component" value="Unassembled WGS sequence"/>
</dbReference>
<dbReference type="EMBL" id="LVJN01000020">
    <property type="protein sequence ID" value="OSM02331.1"/>
    <property type="molecule type" value="Genomic_DNA"/>
</dbReference>
<evidence type="ECO:0000313" key="4">
    <source>
        <dbReference type="EMBL" id="OSM02331.1"/>
    </source>
</evidence>
<organism evidence="4 5">
    <name type="scientific">Magnetofaba australis IT-1</name>
    <dbReference type="NCBI Taxonomy" id="1434232"/>
    <lineage>
        <taxon>Bacteria</taxon>
        <taxon>Pseudomonadati</taxon>
        <taxon>Pseudomonadota</taxon>
        <taxon>Magnetococcia</taxon>
        <taxon>Magnetococcales</taxon>
        <taxon>Magnetococcaceae</taxon>
        <taxon>Magnetofaba</taxon>
    </lineage>
</organism>
<dbReference type="PANTHER" id="PTHR43080:SF2">
    <property type="entry name" value="CBS DOMAIN-CONTAINING PROTEIN"/>
    <property type="match status" value="1"/>
</dbReference>
<keyword evidence="5" id="KW-1185">Reference proteome</keyword>
<keyword evidence="1 2" id="KW-0129">CBS domain</keyword>
<dbReference type="Gene3D" id="3.10.580.10">
    <property type="entry name" value="CBS-domain"/>
    <property type="match status" value="1"/>
</dbReference>
<gene>
    <name evidence="4" type="ORF">MAIT1_02457</name>
</gene>
<reference evidence="4 5" key="1">
    <citation type="journal article" date="2016" name="BMC Genomics">
        <title>Combined genomic and structural analyses of a cultured magnetotactic bacterium reveals its niche adaptation to a dynamic environment.</title>
        <authorList>
            <person name="Araujo A.C."/>
            <person name="Morillo V."/>
            <person name="Cypriano J."/>
            <person name="Teixeira L.C."/>
            <person name="Leao P."/>
            <person name="Lyra S."/>
            <person name="Almeida L.G."/>
            <person name="Bazylinski D.A."/>
            <person name="Vasconcellos A.T."/>
            <person name="Abreu F."/>
            <person name="Lins U."/>
        </authorList>
    </citation>
    <scope>NUCLEOTIDE SEQUENCE [LARGE SCALE GENOMIC DNA]</scope>
    <source>
        <strain evidence="4 5">IT-1</strain>
    </source>
</reference>
<dbReference type="RefSeq" id="WP_085444810.1">
    <property type="nucleotide sequence ID" value="NZ_LVJN01000020.1"/>
</dbReference>
<dbReference type="InterPro" id="IPR046342">
    <property type="entry name" value="CBS_dom_sf"/>
</dbReference>
<protein>
    <submittedName>
        <fullName evidence="4">Putative signal-transduction protein</fullName>
    </submittedName>
</protein>
<dbReference type="PANTHER" id="PTHR43080">
    <property type="entry name" value="CBS DOMAIN-CONTAINING PROTEIN CBSX3, MITOCHONDRIAL"/>
    <property type="match status" value="1"/>
</dbReference>
<dbReference type="InterPro" id="IPR000644">
    <property type="entry name" value="CBS_dom"/>
</dbReference>